<dbReference type="Proteomes" id="UP000030003">
    <property type="component" value="Unassembled WGS sequence"/>
</dbReference>
<dbReference type="AlphaFoldDB" id="A0A0A0MAR0"/>
<dbReference type="InterPro" id="IPR018707">
    <property type="entry name" value="LpxR"/>
</dbReference>
<keyword evidence="3" id="KW-1185">Reference proteome</keyword>
<sequence length="319" mass="35377">MADYPPMVSLRVDNDLFAGRDEGYTSGVGLTLVSPNLRDYVDDPCLPAPARLVNRYLEWLQPEGFEQQNMVVTVGQGIFTPGDGTRRDLIVDDRPYAGALLVGFGYNARQDNRLRTTQLLIGMVGPASLAEKTQRLIHKFTGSDNFEGWDHQLHNEPVLNLVHERLWRSEVRPVGGGSLQWDAISHAGGAIGNLHTLANTGLELRLGHRLPDDFGSSPVRPAGSNTAPTRTGPELSGWSWNAYIAIDARWVLRDMTLDGNTFRSSHSVDREPLVGEAAVGFAVTRGRTRFALARYFRTREFKGQDERPSYGSFTITHAF</sequence>
<dbReference type="Pfam" id="PF09982">
    <property type="entry name" value="LpxR"/>
    <property type="match status" value="1"/>
</dbReference>
<proteinExistence type="predicted"/>
<evidence type="ECO:0000313" key="3">
    <source>
        <dbReference type="Proteomes" id="UP000030003"/>
    </source>
</evidence>
<protein>
    <submittedName>
        <fullName evidence="2">Membrane protein</fullName>
    </submittedName>
</protein>
<dbReference type="EMBL" id="AVBH01000025">
    <property type="protein sequence ID" value="KGO99252.1"/>
    <property type="molecule type" value="Genomic_DNA"/>
</dbReference>
<dbReference type="eggNOG" id="COG3528">
    <property type="taxonomic scope" value="Bacteria"/>
</dbReference>
<dbReference type="Gene3D" id="2.40.128.140">
    <property type="entry name" value="Outer membrane protein"/>
    <property type="match status" value="1"/>
</dbReference>
<accession>A0A0A0MAR0</accession>
<dbReference type="STRING" id="1385515.GCA_000423325_01264"/>
<feature type="region of interest" description="Disordered" evidence="1">
    <location>
        <begin position="213"/>
        <end position="233"/>
    </location>
</feature>
<organism evidence="2 3">
    <name type="scientific">Lysobacter defluvii IMMIB APB-9 = DSM 18482</name>
    <dbReference type="NCBI Taxonomy" id="1385515"/>
    <lineage>
        <taxon>Bacteria</taxon>
        <taxon>Pseudomonadati</taxon>
        <taxon>Pseudomonadota</taxon>
        <taxon>Gammaproteobacteria</taxon>
        <taxon>Lysobacterales</taxon>
        <taxon>Lysobacteraceae</taxon>
        <taxon>Novilysobacter</taxon>
    </lineage>
</organism>
<name>A0A0A0MAR0_9GAMM</name>
<dbReference type="InterPro" id="IPR037107">
    <property type="entry name" value="Put_OMP_sf"/>
</dbReference>
<gene>
    <name evidence="2" type="ORF">N791_05800</name>
</gene>
<reference evidence="2 3" key="1">
    <citation type="submission" date="2013-08" db="EMBL/GenBank/DDBJ databases">
        <title>Genomic analysis of Lysobacter defluvii.</title>
        <authorList>
            <person name="Wang Q."/>
            <person name="Wang G."/>
        </authorList>
    </citation>
    <scope>NUCLEOTIDE SEQUENCE [LARGE SCALE GENOMIC DNA]</scope>
    <source>
        <strain evidence="2 3">IMMIB APB-9</strain>
    </source>
</reference>
<comment type="caution">
    <text evidence="2">The sequence shown here is derived from an EMBL/GenBank/DDBJ whole genome shotgun (WGS) entry which is preliminary data.</text>
</comment>
<evidence type="ECO:0000313" key="2">
    <source>
        <dbReference type="EMBL" id="KGO99252.1"/>
    </source>
</evidence>
<evidence type="ECO:0000256" key="1">
    <source>
        <dbReference type="SAM" id="MobiDB-lite"/>
    </source>
</evidence>